<organism evidence="2">
    <name type="scientific">Tanacetum cinerariifolium</name>
    <name type="common">Dalmatian daisy</name>
    <name type="synonym">Chrysanthemum cinerariifolium</name>
    <dbReference type="NCBI Taxonomy" id="118510"/>
    <lineage>
        <taxon>Eukaryota</taxon>
        <taxon>Viridiplantae</taxon>
        <taxon>Streptophyta</taxon>
        <taxon>Embryophyta</taxon>
        <taxon>Tracheophyta</taxon>
        <taxon>Spermatophyta</taxon>
        <taxon>Magnoliopsida</taxon>
        <taxon>eudicotyledons</taxon>
        <taxon>Gunneridae</taxon>
        <taxon>Pentapetalae</taxon>
        <taxon>asterids</taxon>
        <taxon>campanulids</taxon>
        <taxon>Asterales</taxon>
        <taxon>Asteraceae</taxon>
        <taxon>Asteroideae</taxon>
        <taxon>Anthemideae</taxon>
        <taxon>Anthemidinae</taxon>
        <taxon>Tanacetum</taxon>
    </lineage>
</organism>
<feature type="coiled-coil region" evidence="1">
    <location>
        <begin position="1154"/>
        <end position="1188"/>
    </location>
</feature>
<evidence type="ECO:0000313" key="2">
    <source>
        <dbReference type="EMBL" id="GEU53934.1"/>
    </source>
</evidence>
<dbReference type="Pfam" id="PF14223">
    <property type="entry name" value="Retrotran_gag_2"/>
    <property type="match status" value="1"/>
</dbReference>
<dbReference type="PANTHER" id="PTHR34676">
    <property type="entry name" value="DUF4219 DOMAIN-CONTAINING PROTEIN-RELATED"/>
    <property type="match status" value="1"/>
</dbReference>
<name>A0A6L2L190_TANCI</name>
<dbReference type="PANTHER" id="PTHR34676:SF28">
    <property type="entry name" value="ZINC FINGER, CCHC-TYPE, RIBONUCLEASE H-LIKE DOMAIN, GAG-PRE-INTEGRASE DOMAIN PROTEIN-RELATED"/>
    <property type="match status" value="1"/>
</dbReference>
<gene>
    <name evidence="2" type="ORF">Tci_025912</name>
</gene>
<evidence type="ECO:0008006" key="3">
    <source>
        <dbReference type="Google" id="ProtNLM"/>
    </source>
</evidence>
<protein>
    <recommendedName>
        <fullName evidence="3">Integrase, catalytic region, zinc finger, CCHC-type, peptidase aspartic, catalytic</fullName>
    </recommendedName>
</protein>
<dbReference type="EMBL" id="BKCJ010003251">
    <property type="protein sequence ID" value="GEU53934.1"/>
    <property type="molecule type" value="Genomic_DNA"/>
</dbReference>
<proteinExistence type="predicted"/>
<comment type="caution">
    <text evidence="2">The sequence shown here is derived from an EMBL/GenBank/DDBJ whole genome shotgun (WGS) entry which is preliminary data.</text>
</comment>
<evidence type="ECO:0000256" key="1">
    <source>
        <dbReference type="SAM" id="Coils"/>
    </source>
</evidence>
<keyword evidence="1" id="KW-0175">Coiled coil</keyword>
<feature type="coiled-coil region" evidence="1">
    <location>
        <begin position="1438"/>
        <end position="1465"/>
    </location>
</feature>
<reference evidence="2" key="1">
    <citation type="journal article" date="2019" name="Sci. Rep.">
        <title>Draft genome of Tanacetum cinerariifolium, the natural source of mosquito coil.</title>
        <authorList>
            <person name="Yamashiro T."/>
            <person name="Shiraishi A."/>
            <person name="Satake H."/>
            <person name="Nakayama K."/>
        </authorList>
    </citation>
    <scope>NUCLEOTIDE SEQUENCE</scope>
</reference>
<accession>A0A6L2L190</accession>
<sequence>MVPEQGSNSFKSLAVMAITEDENASKSSATGHKDDQVFQLLASLGPDFEELKRHILLNAELPNLKSVCHYPTRINSSKIMINDVTTQEARVYSANASLDMKPYKGKHSDLKCGHCNVHGHSMDHFWILHPQLKPKFTKDKKGFVDKRHATNPKAHMATHTTDLFSSNPVALLNEFANYLQEKHGQGAIQDETTSQGLNEPAALLSKFSSFLSNLNCESSHDIFLAFMYALEFSNLHDFWIVDSGAIDHISNKLTNVSDFIPFLNPSFVSVAEGCSCNGNGAHYGYNCSLKVPIIPDPKPFNNQTIKELPQTFPSFDPTCYSEDGNSFTYNSTSNLVHDSPNVFNLPSQPTFYSCKFCWNDARYGHYLKFCLSIRNRVTINTLISRKIFLIFNNNIFVVKIAGLLVKLTNKIPAYYDDDDDDYTIAITHKEPGNSLSMGDEHLDTIPATESDEFIKSSVENLVPNPSESEGEHEYDVPACEVFTTFSNILFDADYDFSFSDDQSFSDEDIPKKIYSNPLFDEEIISMKIDLHHFNVESDLIESLLNHDSSITSSLKIDSLFDEFAGELTLLKLILPGIDKTDCDLEEETHFIKRLLYDNSSPRPPKEFVFENSVRIKKLMLKTQSPCENIQCVGSDTRPPMLDRTDFASWQQRIRLYYRGKENGVNILKSIDEGTYQLGKVRETLAESTEGAPQFGPKRSRVYSDLTSKEKDWYNANIRATNILLQGLPKDIYTLINHYADAKDIWDNVKMLLEGSELTKEDRESQLYNDFEHFRLYKGESIHDYYVRFTKLINDMRNIKMTMSRLQLNSKFVNNMLPEWGRFVMAVKLNRGLRDSNYDQLYAYLKQHETRAKENKMMLERFSQPIVDHLALLSNVSHPQYYSPSSSASSSTQVPPPLADLSSPAEDLIENLTNTMALLTQSYRTFLPQTNNQLRTSFNARNQATIQEGRVVVQNGQARSGQARTVKCYNCNGTCHITQNCTQPNRPQNSEYYKDKMLLMQAQENEVALDAEQLLFLAGGQDKAFNDDAPTTQTMIMANLSSADPVTDKVGPSYDSDILSKVPDHELYQDAACAHHEGHVMYDSAQLDLVVDSHADYTINSNMILYDQYVKDNEVPVVHSDASSVPTDAFMMIYNDMCESYDQSVSNPSRNTVVKKSLTAKLATYKEHVELYEQRAKFELNEREQKINEQLRLVISDRNFKEETLKRKLHSIKLQLASTINHNKSMVEEVSFLKKDFKQKERKYLEDFLDMKSLKEKVEDKLIKQDQSRQTVHMLCRPRPHYNELNKVAIGYKNPLCLTRAKQIQPALYNGHEIIKDNHTPTIVHNAEDTLEIAEITRKKMNAKMNDPECVTRKVKIAPRDYSKENFLATFTLQKQLTLEQIFWSNDLMKLKSKALKERTKVSRPIKAFTVYPPNTPAMLVPKVIPFFKTLKDNFEGIQKALTKEIKEMKDVLEELEAVVAQYAVDRKHDAIKRKNLLIANDKLIAKCLSQEVFSVATNYEQNVARFTAIHVANTTVEARCLALKAELANLRNTNNHDNQKELINHFSKLKVNHLNLQLKYQNLKDSIGNNPPTPDKDTLDFDSVFVIGKMQASLHGKDNVIRQLKKQLSQLQVTHSDTDCTLQVQTIDSQITKLTDQVTHLQAQNDLFRAKNDKVKQHYKELYDSIKITRAKHIEQVTKLTTDNMNLKTSVNKNQVKPPVLVQEKHAIDVEPIVPRLRNNRDAHLDYLMHLKESVETIRDIVEEVKLVRPLDRSIVSACRYTKHSQELLEYAIGTYP</sequence>